<keyword evidence="2" id="KW-1185">Reference proteome</keyword>
<comment type="caution">
    <text evidence="1">The sequence shown here is derived from an EMBL/GenBank/DDBJ whole genome shotgun (WGS) entry which is preliminary data.</text>
</comment>
<gene>
    <name evidence="1" type="ORF">AWC16_00180</name>
</gene>
<dbReference type="AlphaFoldDB" id="A0A1X1YGZ6"/>
<organism evidence="1 2">
    <name type="scientific">Mycolicibacter longobardus</name>
    <dbReference type="NCBI Taxonomy" id="1108812"/>
    <lineage>
        <taxon>Bacteria</taxon>
        <taxon>Bacillati</taxon>
        <taxon>Actinomycetota</taxon>
        <taxon>Actinomycetes</taxon>
        <taxon>Mycobacteriales</taxon>
        <taxon>Mycobacteriaceae</taxon>
        <taxon>Mycolicibacter</taxon>
    </lineage>
</organism>
<proteinExistence type="predicted"/>
<accession>A0A1X1YGZ6</accession>
<sequence>MTYTKFVTGSRCGDRVAMMPRRRRTRAQNRATRIAAERNQNRRAREARLRANRVAWTGVAPPGADDDPPPF</sequence>
<evidence type="ECO:0000313" key="1">
    <source>
        <dbReference type="EMBL" id="ORW10358.1"/>
    </source>
</evidence>
<name>A0A1X1YGZ6_9MYCO</name>
<reference evidence="1 2" key="1">
    <citation type="submission" date="2016-01" db="EMBL/GenBank/DDBJ databases">
        <title>The new phylogeny of the genus Mycobacterium.</title>
        <authorList>
            <person name="Tarcisio F."/>
            <person name="Conor M."/>
            <person name="Antonella G."/>
            <person name="Elisabetta G."/>
            <person name="Giulia F.S."/>
            <person name="Sara T."/>
            <person name="Anna F."/>
            <person name="Clotilde B."/>
            <person name="Roberto B."/>
            <person name="Veronica D.S."/>
            <person name="Fabio R."/>
            <person name="Monica P."/>
            <person name="Olivier J."/>
            <person name="Enrico T."/>
            <person name="Nicola S."/>
        </authorList>
    </citation>
    <scope>NUCLEOTIDE SEQUENCE [LARGE SCALE GENOMIC DNA]</scope>
    <source>
        <strain evidence="1 2">DSM 45394</strain>
    </source>
</reference>
<protein>
    <submittedName>
        <fullName evidence="1">Uncharacterized protein</fullName>
    </submittedName>
</protein>
<dbReference type="Proteomes" id="UP000193866">
    <property type="component" value="Unassembled WGS sequence"/>
</dbReference>
<dbReference type="EMBL" id="LQPG01000023">
    <property type="protein sequence ID" value="ORW10358.1"/>
    <property type="molecule type" value="Genomic_DNA"/>
</dbReference>
<evidence type="ECO:0000313" key="2">
    <source>
        <dbReference type="Proteomes" id="UP000193866"/>
    </source>
</evidence>